<keyword evidence="6" id="KW-1133">Transmembrane helix</keyword>
<evidence type="ECO:0000256" key="6">
    <source>
        <dbReference type="SAM" id="Phobius"/>
    </source>
</evidence>
<organism evidence="8">
    <name type="scientific">Caloglossa monosticha</name>
    <dbReference type="NCBI Taxonomy" id="76906"/>
    <lineage>
        <taxon>Eukaryota</taxon>
        <taxon>Rhodophyta</taxon>
        <taxon>Florideophyceae</taxon>
        <taxon>Rhodymeniophycidae</taxon>
        <taxon>Ceramiales</taxon>
        <taxon>Delesseriaceae</taxon>
        <taxon>Caloglossa</taxon>
    </lineage>
</organism>
<dbReference type="Pfam" id="PF00575">
    <property type="entry name" value="S1"/>
    <property type="match status" value="1"/>
</dbReference>
<dbReference type="EMBL" id="MF101416">
    <property type="protein sequence ID" value="ARW61133.1"/>
    <property type="molecule type" value="Genomic_DNA"/>
</dbReference>
<dbReference type="CDD" id="cd04465">
    <property type="entry name" value="S1_RPS1_repeat_ec2_hs2"/>
    <property type="match status" value="1"/>
</dbReference>
<dbReference type="GO" id="GO:0003735">
    <property type="term" value="F:structural constituent of ribosome"/>
    <property type="evidence" value="ECO:0007669"/>
    <property type="project" value="TreeGrafter"/>
</dbReference>
<feature type="domain" description="S1 motif" evidence="7">
    <location>
        <begin position="23"/>
        <end position="93"/>
    </location>
</feature>
<dbReference type="SUPFAM" id="SSF50249">
    <property type="entry name" value="Nucleic acid-binding proteins"/>
    <property type="match status" value="3"/>
</dbReference>
<dbReference type="InterPro" id="IPR050437">
    <property type="entry name" value="Ribos_protein_bS1-like"/>
</dbReference>
<comment type="similarity">
    <text evidence="1">Belongs to the bacterial ribosomal protein bS1 family.</text>
</comment>
<evidence type="ECO:0000256" key="4">
    <source>
        <dbReference type="ARBA" id="ARBA00069232"/>
    </source>
</evidence>
<dbReference type="Gene3D" id="2.40.50.140">
    <property type="entry name" value="Nucleic acid-binding proteins"/>
    <property type="match status" value="2"/>
</dbReference>
<dbReference type="GeneID" id="33354122"/>
<dbReference type="GO" id="GO:0005840">
    <property type="term" value="C:ribosome"/>
    <property type="evidence" value="ECO:0007669"/>
    <property type="project" value="UniProtKB-KW"/>
</dbReference>
<keyword evidence="2 8" id="KW-0689">Ribosomal protein</keyword>
<dbReference type="FunFam" id="2.40.50.140:FF:000103">
    <property type="entry name" value="protein RRP5 homolog"/>
    <property type="match status" value="1"/>
</dbReference>
<sequence length="261" mass="30245">MVNKKQNEFKSILQQYQYNLRSGDIVAGTIVYEESHGFLVIIGDNISGYLPKEEIRIEFISYNLNYKKLINSTREFFIVKYNSSIGQYILSIKRLTYIRGWNRIKQLQSANIILNLQIKHINKGGFIAYLEGIQGFIPKSHISVNNKYKLYNKLISCKILIANEKKNQLILSNKNALLHLSFHKFKVGEIVYGTIIKIKNYGLFISIYGIIALLHISEIGFIYIENIDKMFNIGQLIKIKIIHIDIKQGRISVSKRNIKNI</sequence>
<evidence type="ECO:0000256" key="2">
    <source>
        <dbReference type="ARBA" id="ARBA00022980"/>
    </source>
</evidence>
<name>A0A1Z1M5K1_9FLOR</name>
<dbReference type="PANTHER" id="PTHR10724">
    <property type="entry name" value="30S RIBOSOMAL PROTEIN S1"/>
    <property type="match status" value="1"/>
</dbReference>
<evidence type="ECO:0000259" key="7">
    <source>
        <dbReference type="PROSITE" id="PS50126"/>
    </source>
</evidence>
<evidence type="ECO:0000256" key="1">
    <source>
        <dbReference type="ARBA" id="ARBA00006767"/>
    </source>
</evidence>
<dbReference type="InterPro" id="IPR012340">
    <property type="entry name" value="NA-bd_OB-fold"/>
</dbReference>
<dbReference type="GO" id="GO:1990904">
    <property type="term" value="C:ribonucleoprotein complex"/>
    <property type="evidence" value="ECO:0007669"/>
    <property type="project" value="UniProtKB-KW"/>
</dbReference>
<evidence type="ECO:0000256" key="3">
    <source>
        <dbReference type="ARBA" id="ARBA00023274"/>
    </source>
</evidence>
<dbReference type="PROSITE" id="PS50126">
    <property type="entry name" value="S1"/>
    <property type="match status" value="3"/>
</dbReference>
<dbReference type="PANTHER" id="PTHR10724:SF7">
    <property type="entry name" value="SMALL RIBOSOMAL SUBUNIT PROTEIN BS1C"/>
    <property type="match status" value="1"/>
</dbReference>
<dbReference type="InterPro" id="IPR003029">
    <property type="entry name" value="S1_domain"/>
</dbReference>
<dbReference type="RefSeq" id="YP_009392571.1">
    <property type="nucleotide sequence ID" value="NC_035263.1"/>
</dbReference>
<protein>
    <recommendedName>
        <fullName evidence="4">Small ribosomal subunit protein bS1c</fullName>
    </recommendedName>
    <alternativeName>
        <fullName evidence="5">30S ribosomal protein S1, chloroplastic</fullName>
    </alternativeName>
</protein>
<accession>A0A1Z1M5K1</accession>
<dbReference type="GO" id="GO:0006412">
    <property type="term" value="P:translation"/>
    <property type="evidence" value="ECO:0007669"/>
    <property type="project" value="TreeGrafter"/>
</dbReference>
<proteinExistence type="inferred from homology"/>
<dbReference type="GO" id="GO:0003729">
    <property type="term" value="F:mRNA binding"/>
    <property type="evidence" value="ECO:0007669"/>
    <property type="project" value="TreeGrafter"/>
</dbReference>
<keyword evidence="3" id="KW-0687">Ribonucleoprotein</keyword>
<keyword evidence="8" id="KW-0150">Chloroplast</keyword>
<geneLocation type="chloroplast" evidence="8"/>
<evidence type="ECO:0000256" key="5">
    <source>
        <dbReference type="ARBA" id="ARBA00081784"/>
    </source>
</evidence>
<feature type="domain" description="S1 motif" evidence="7">
    <location>
        <begin position="188"/>
        <end position="256"/>
    </location>
</feature>
<keyword evidence="6" id="KW-0472">Membrane</keyword>
<dbReference type="AlphaFoldDB" id="A0A1Z1M5K1"/>
<dbReference type="SMART" id="SM00316">
    <property type="entry name" value="S1"/>
    <property type="match status" value="3"/>
</dbReference>
<feature type="transmembrane region" description="Helical" evidence="6">
    <location>
        <begin position="201"/>
        <end position="224"/>
    </location>
</feature>
<keyword evidence="8" id="KW-0934">Plastid</keyword>
<evidence type="ECO:0000313" key="8">
    <source>
        <dbReference type="EMBL" id="ARW61133.1"/>
    </source>
</evidence>
<reference evidence="8" key="1">
    <citation type="journal article" date="2017" name="J. Phycol.">
        <title>Analysis of chloroplast genomes and a supermatrix inform reclassification of the Rhodomelaceae (Rhodophyta).</title>
        <authorList>
            <person name="Diaz-Tapia P."/>
            <person name="Maggs C.A."/>
            <person name="West J.A."/>
            <person name="Verbruggen H."/>
        </authorList>
    </citation>
    <scope>NUCLEOTIDE SEQUENCE</scope>
    <source>
        <strain evidence="8">JW3046</strain>
    </source>
</reference>
<gene>
    <name evidence="8" type="primary">rps1</name>
</gene>
<feature type="domain" description="S1 motif" evidence="7">
    <location>
        <begin position="110"/>
        <end position="174"/>
    </location>
</feature>
<keyword evidence="6" id="KW-0812">Transmembrane</keyword>